<keyword evidence="4" id="KW-1185">Reference proteome</keyword>
<evidence type="ECO:0000313" key="4">
    <source>
        <dbReference type="Proteomes" id="UP001418222"/>
    </source>
</evidence>
<feature type="domain" description="Retroviral polymerase SH3-like" evidence="2">
    <location>
        <begin position="27"/>
        <end position="89"/>
    </location>
</feature>
<protein>
    <recommendedName>
        <fullName evidence="2">Retroviral polymerase SH3-like domain-containing protein</fullName>
    </recommendedName>
</protein>
<feature type="region of interest" description="Disordered" evidence="1">
    <location>
        <begin position="108"/>
        <end position="138"/>
    </location>
</feature>
<evidence type="ECO:0000259" key="2">
    <source>
        <dbReference type="Pfam" id="PF25597"/>
    </source>
</evidence>
<dbReference type="Proteomes" id="UP001418222">
    <property type="component" value="Unassembled WGS sequence"/>
</dbReference>
<name>A0AAP0G0G6_9ASPA</name>
<evidence type="ECO:0000313" key="3">
    <source>
        <dbReference type="EMBL" id="KAK8930832.1"/>
    </source>
</evidence>
<reference evidence="3 4" key="1">
    <citation type="journal article" date="2022" name="Nat. Plants">
        <title>Genomes of leafy and leafless Platanthera orchids illuminate the evolution of mycoheterotrophy.</title>
        <authorList>
            <person name="Li M.H."/>
            <person name="Liu K.W."/>
            <person name="Li Z."/>
            <person name="Lu H.C."/>
            <person name="Ye Q.L."/>
            <person name="Zhang D."/>
            <person name="Wang J.Y."/>
            <person name="Li Y.F."/>
            <person name="Zhong Z.M."/>
            <person name="Liu X."/>
            <person name="Yu X."/>
            <person name="Liu D.K."/>
            <person name="Tu X.D."/>
            <person name="Liu B."/>
            <person name="Hao Y."/>
            <person name="Liao X.Y."/>
            <person name="Jiang Y.T."/>
            <person name="Sun W.H."/>
            <person name="Chen J."/>
            <person name="Chen Y.Q."/>
            <person name="Ai Y."/>
            <person name="Zhai J.W."/>
            <person name="Wu S.S."/>
            <person name="Zhou Z."/>
            <person name="Hsiao Y.Y."/>
            <person name="Wu W.L."/>
            <person name="Chen Y.Y."/>
            <person name="Lin Y.F."/>
            <person name="Hsu J.L."/>
            <person name="Li C.Y."/>
            <person name="Wang Z.W."/>
            <person name="Zhao X."/>
            <person name="Zhong W.Y."/>
            <person name="Ma X.K."/>
            <person name="Ma L."/>
            <person name="Huang J."/>
            <person name="Chen G.Z."/>
            <person name="Huang M.Z."/>
            <person name="Huang L."/>
            <person name="Peng D.H."/>
            <person name="Luo Y.B."/>
            <person name="Zou S.Q."/>
            <person name="Chen S.P."/>
            <person name="Lan S."/>
            <person name="Tsai W.C."/>
            <person name="Van de Peer Y."/>
            <person name="Liu Z.J."/>
        </authorList>
    </citation>
    <scope>NUCLEOTIDE SEQUENCE [LARGE SCALE GENOMIC DNA]</scope>
    <source>
        <strain evidence="3">Lor287</strain>
    </source>
</reference>
<comment type="caution">
    <text evidence="3">The sequence shown here is derived from an EMBL/GenBank/DDBJ whole genome shotgun (WGS) entry which is preliminary data.</text>
</comment>
<gene>
    <name evidence="3" type="ORF">KSP39_PZI017033</name>
</gene>
<accession>A0AAP0G0G6</accession>
<evidence type="ECO:0000256" key="1">
    <source>
        <dbReference type="SAM" id="MobiDB-lite"/>
    </source>
</evidence>
<organism evidence="3 4">
    <name type="scientific">Platanthera zijinensis</name>
    <dbReference type="NCBI Taxonomy" id="2320716"/>
    <lineage>
        <taxon>Eukaryota</taxon>
        <taxon>Viridiplantae</taxon>
        <taxon>Streptophyta</taxon>
        <taxon>Embryophyta</taxon>
        <taxon>Tracheophyta</taxon>
        <taxon>Spermatophyta</taxon>
        <taxon>Magnoliopsida</taxon>
        <taxon>Liliopsida</taxon>
        <taxon>Asparagales</taxon>
        <taxon>Orchidaceae</taxon>
        <taxon>Orchidoideae</taxon>
        <taxon>Orchideae</taxon>
        <taxon>Orchidinae</taxon>
        <taxon>Platanthera</taxon>
    </lineage>
</organism>
<proteinExistence type="predicted"/>
<dbReference type="InterPro" id="IPR057670">
    <property type="entry name" value="SH3_retrovirus"/>
</dbReference>
<dbReference type="Pfam" id="PF25597">
    <property type="entry name" value="SH3_retrovirus"/>
    <property type="match status" value="1"/>
</dbReference>
<sequence length="198" mass="22714">MSLNLKSPHEVLIGKPVDYSDIYIFGCPVYTRVHDSERTKFDAKSKRCIHLGRKADTKGFKLWNSDSKKVEIRRDVIFDEVSMLKKPQPQSKEVEKTLATPLEVELEGSDQADDHGDSSDPEEADLEQPTGVEPYSIARERARRDVRLPLRLHDIVAYAFQVISSDPRSYREAVESKEISQWIAVMEEEIESLHKNKT</sequence>
<dbReference type="AlphaFoldDB" id="A0AAP0G0G6"/>
<dbReference type="EMBL" id="JBBWWQ010000014">
    <property type="protein sequence ID" value="KAK8930832.1"/>
    <property type="molecule type" value="Genomic_DNA"/>
</dbReference>